<sequence length="58" mass="6427">MDDVGRQEHITVPRPSSRTCKFPRVGLKSLKTHTTVCADNILFAVEQGIDQHNVAVIP</sequence>
<protein>
    <submittedName>
        <fullName evidence="1">Uncharacterized protein</fullName>
    </submittedName>
</protein>
<gene>
    <name evidence="1" type="ORF">SAMN05216516_10218</name>
</gene>
<dbReference type="AlphaFoldDB" id="A0A1I4VQX9"/>
<name>A0A1I4VQX9_9GAMM</name>
<organism evidence="1 2">
    <name type="scientific">Izhakiella capsodis</name>
    <dbReference type="NCBI Taxonomy" id="1367852"/>
    <lineage>
        <taxon>Bacteria</taxon>
        <taxon>Pseudomonadati</taxon>
        <taxon>Pseudomonadota</taxon>
        <taxon>Gammaproteobacteria</taxon>
        <taxon>Enterobacterales</taxon>
        <taxon>Erwiniaceae</taxon>
        <taxon>Izhakiella</taxon>
    </lineage>
</organism>
<reference evidence="2" key="1">
    <citation type="submission" date="2016-10" db="EMBL/GenBank/DDBJ databases">
        <authorList>
            <person name="Varghese N."/>
            <person name="Submissions S."/>
        </authorList>
    </citation>
    <scope>NUCLEOTIDE SEQUENCE [LARGE SCALE GENOMIC DNA]</scope>
    <source>
        <strain evidence="2">N6PO6</strain>
    </source>
</reference>
<evidence type="ECO:0000313" key="1">
    <source>
        <dbReference type="EMBL" id="SFN03678.1"/>
    </source>
</evidence>
<dbReference type="Proteomes" id="UP000242222">
    <property type="component" value="Unassembled WGS sequence"/>
</dbReference>
<keyword evidence="2" id="KW-1185">Reference proteome</keyword>
<dbReference type="EMBL" id="FOVC01000002">
    <property type="protein sequence ID" value="SFN03678.1"/>
    <property type="molecule type" value="Genomic_DNA"/>
</dbReference>
<evidence type="ECO:0000313" key="2">
    <source>
        <dbReference type="Proteomes" id="UP000242222"/>
    </source>
</evidence>
<proteinExistence type="predicted"/>
<accession>A0A1I4VQX9</accession>